<dbReference type="RefSeq" id="WP_345116990.1">
    <property type="nucleotide sequence ID" value="NZ_BAABDH010000108.1"/>
</dbReference>
<name>A0ABP7NN90_9BACT</name>
<organism evidence="1 2">
    <name type="scientific">Hymenobacter algoricola</name>
    <dbReference type="NCBI Taxonomy" id="486267"/>
    <lineage>
        <taxon>Bacteria</taxon>
        <taxon>Pseudomonadati</taxon>
        <taxon>Bacteroidota</taxon>
        <taxon>Cytophagia</taxon>
        <taxon>Cytophagales</taxon>
        <taxon>Hymenobacteraceae</taxon>
        <taxon>Hymenobacter</taxon>
    </lineage>
</organism>
<dbReference type="Proteomes" id="UP001499909">
    <property type="component" value="Unassembled WGS sequence"/>
</dbReference>
<dbReference type="EMBL" id="BAABDH010000108">
    <property type="protein sequence ID" value="GAA3950770.1"/>
    <property type="molecule type" value="Genomic_DNA"/>
</dbReference>
<proteinExistence type="predicted"/>
<evidence type="ECO:0000313" key="2">
    <source>
        <dbReference type="Proteomes" id="UP001499909"/>
    </source>
</evidence>
<comment type="caution">
    <text evidence="1">The sequence shown here is derived from an EMBL/GenBank/DDBJ whole genome shotgun (WGS) entry which is preliminary data.</text>
</comment>
<accession>A0ABP7NN90</accession>
<reference evidence="2" key="1">
    <citation type="journal article" date="2019" name="Int. J. Syst. Evol. Microbiol.">
        <title>The Global Catalogue of Microorganisms (GCM) 10K type strain sequencing project: providing services to taxonomists for standard genome sequencing and annotation.</title>
        <authorList>
            <consortium name="The Broad Institute Genomics Platform"/>
            <consortium name="The Broad Institute Genome Sequencing Center for Infectious Disease"/>
            <person name="Wu L."/>
            <person name="Ma J."/>
        </authorList>
    </citation>
    <scope>NUCLEOTIDE SEQUENCE [LARGE SCALE GENOMIC DNA]</scope>
    <source>
        <strain evidence="2">JCM 17214</strain>
    </source>
</reference>
<evidence type="ECO:0000313" key="1">
    <source>
        <dbReference type="EMBL" id="GAA3950770.1"/>
    </source>
</evidence>
<gene>
    <name evidence="1" type="ORF">GCM10022406_35760</name>
</gene>
<protein>
    <submittedName>
        <fullName evidence="1">Uncharacterized protein</fullName>
    </submittedName>
</protein>
<keyword evidence="2" id="KW-1185">Reference proteome</keyword>
<sequence>MARRINRQLRRYITSEFSTVDSTASPHRQLYQAARQCCYDEEQQLWRAGVDGPTGTEYSVLLNRGGGLSIAFQNEYQGLPEPATHHLTLDLRTGRRLSLADLGADPPAQLRQRLGAAVSRRLRDELAHVAARYGDPTVIGHVAELYRAPQLERHARPGPGHRYGRE</sequence>